<dbReference type="RefSeq" id="WP_013627338.1">
    <property type="nucleotide sequence ID" value="NC_015174.1"/>
</dbReference>
<feature type="compositionally biased region" description="Polar residues" evidence="1">
    <location>
        <begin position="351"/>
        <end position="361"/>
    </location>
</feature>
<feature type="region of interest" description="Disordered" evidence="1">
    <location>
        <begin position="335"/>
        <end position="363"/>
    </location>
</feature>
<name>F0SJ60_RUBBR</name>
<dbReference type="HOGENOM" id="CLU_432041_0_0_0"/>
<reference evidence="3" key="1">
    <citation type="submission" date="2011-02" db="EMBL/GenBank/DDBJ databases">
        <title>The complete genome of Planctomyces brasiliensis DSM 5305.</title>
        <authorList>
            <person name="Lucas S."/>
            <person name="Copeland A."/>
            <person name="Lapidus A."/>
            <person name="Bruce D."/>
            <person name="Goodwin L."/>
            <person name="Pitluck S."/>
            <person name="Kyrpides N."/>
            <person name="Mavromatis K."/>
            <person name="Pagani I."/>
            <person name="Ivanova N."/>
            <person name="Ovchinnikova G."/>
            <person name="Lu M."/>
            <person name="Detter J.C."/>
            <person name="Han C."/>
            <person name="Land M."/>
            <person name="Hauser L."/>
            <person name="Markowitz V."/>
            <person name="Cheng J.-F."/>
            <person name="Hugenholtz P."/>
            <person name="Woyke T."/>
            <person name="Wu D."/>
            <person name="Tindall B."/>
            <person name="Pomrenke H.G."/>
            <person name="Brambilla E."/>
            <person name="Klenk H.-P."/>
            <person name="Eisen J.A."/>
        </authorList>
    </citation>
    <scope>NUCLEOTIDE SEQUENCE [LARGE SCALE GENOMIC DNA]</scope>
    <source>
        <strain evidence="3">ATCC 49424 / DSM 5305 / JCM 21570 / NBRC 103401 / IFAM 1448</strain>
    </source>
</reference>
<evidence type="ECO:0000256" key="1">
    <source>
        <dbReference type="SAM" id="MobiDB-lite"/>
    </source>
</evidence>
<protein>
    <submittedName>
        <fullName evidence="2">Uncharacterized protein</fullName>
    </submittedName>
</protein>
<evidence type="ECO:0000313" key="3">
    <source>
        <dbReference type="Proteomes" id="UP000006860"/>
    </source>
</evidence>
<dbReference type="STRING" id="756272.Plabr_0981"/>
<accession>F0SJ60</accession>
<gene>
    <name evidence="2" type="ordered locus">Plabr_0981</name>
</gene>
<organism evidence="2 3">
    <name type="scientific">Rubinisphaera brasiliensis (strain ATCC 49424 / DSM 5305 / JCM 21570 / IAM 15109 / NBRC 103401 / IFAM 1448)</name>
    <name type="common">Planctomyces brasiliensis</name>
    <dbReference type="NCBI Taxonomy" id="756272"/>
    <lineage>
        <taxon>Bacteria</taxon>
        <taxon>Pseudomonadati</taxon>
        <taxon>Planctomycetota</taxon>
        <taxon>Planctomycetia</taxon>
        <taxon>Planctomycetales</taxon>
        <taxon>Planctomycetaceae</taxon>
        <taxon>Rubinisphaera</taxon>
    </lineage>
</organism>
<feature type="compositionally biased region" description="Polar residues" evidence="1">
    <location>
        <begin position="77"/>
        <end position="93"/>
    </location>
</feature>
<sequence length="633" mass="73578">MPPQIDRVADDDFSRQIGDLAEQYEEVGVMRPDERLSEAFPEQFALYCEHFIDFFPRSPYHYKKTYDKSSKYGGWPQSKTRNGSPRSLIDNGSWQNRRNEVERHLDHEHWQLYNDFHGIGYRRTEFFWIAQHMPSSVSFHAIDADNKTRIGWYGEGTPERPLMPVMEMPFEHFVKLKKIYDAFPDRIWCITSETLGLDIIKRHRLQPTEAVHERTKRGLTRIGLGGTEVHPMPGRCKRRPFGEHYWTITADGVLTTWQNQLDYYLNPGPAPSFRHIASVLLKALEDQRQSWLIGQYNRQNQGIDVPAEVARLRELARRVEDWLDDDCPPMETTTFTIRENGPGEAQPVSRLRNTSSGTATTRPFDLSSLRGGKWAKALEEITRNGLPAEDSVGQVVCEMAKWLWWVELHDVPEEERHGRVLGLLNQFVADKHNGFISRWNEGQHREVLSQVSRCLDSAIALKVPDRASCFKTFETLRHKRTTGTYKRVIFLEPIILGEDQCPSDTTSTSLLSTLFSVPLFEEKVLTPLPDKLIKQIRTKSGRRNLDGYLTKFVNLLYYARQDNQFLYLRRQELRERGIIPASPNKFTTQIKILIATDVIDKESYRAKARPTGYRLRSEARRLIDEEREEPDMP</sequence>
<dbReference type="KEGG" id="pbs:Plabr_0981"/>
<feature type="region of interest" description="Disordered" evidence="1">
    <location>
        <begin position="68"/>
        <end position="93"/>
    </location>
</feature>
<dbReference type="Proteomes" id="UP000006860">
    <property type="component" value="Chromosome"/>
</dbReference>
<keyword evidence="3" id="KW-1185">Reference proteome</keyword>
<evidence type="ECO:0000313" key="2">
    <source>
        <dbReference type="EMBL" id="ADY58602.1"/>
    </source>
</evidence>
<dbReference type="OrthoDB" id="9830514at2"/>
<proteinExistence type="predicted"/>
<dbReference type="EMBL" id="CP002546">
    <property type="protein sequence ID" value="ADY58602.1"/>
    <property type="molecule type" value="Genomic_DNA"/>
</dbReference>
<dbReference type="AlphaFoldDB" id="F0SJ60"/>